<accession>A0A7W9QHJ4</accession>
<gene>
    <name evidence="1" type="ORF">FHS42_007498</name>
</gene>
<name>A0A7W9QHJ4_9ACTN</name>
<reference evidence="1 2" key="1">
    <citation type="submission" date="2020-08" db="EMBL/GenBank/DDBJ databases">
        <title>Genomic Encyclopedia of Type Strains, Phase III (KMG-III): the genomes of soil and plant-associated and newly described type strains.</title>
        <authorList>
            <person name="Whitman W."/>
        </authorList>
    </citation>
    <scope>NUCLEOTIDE SEQUENCE [LARGE SCALE GENOMIC DNA]</scope>
    <source>
        <strain evidence="1 2">CECT 8305</strain>
    </source>
</reference>
<comment type="caution">
    <text evidence="1">The sequence shown here is derived from an EMBL/GenBank/DDBJ whole genome shotgun (WGS) entry which is preliminary data.</text>
</comment>
<organism evidence="1 2">
    <name type="scientific">Streptomyces zagrosensis</name>
    <dbReference type="NCBI Taxonomy" id="1042984"/>
    <lineage>
        <taxon>Bacteria</taxon>
        <taxon>Bacillati</taxon>
        <taxon>Actinomycetota</taxon>
        <taxon>Actinomycetes</taxon>
        <taxon>Kitasatosporales</taxon>
        <taxon>Streptomycetaceae</taxon>
        <taxon>Streptomyces</taxon>
    </lineage>
</organism>
<evidence type="ECO:0000313" key="2">
    <source>
        <dbReference type="Proteomes" id="UP000588098"/>
    </source>
</evidence>
<sequence>MRRAAAVRLVQWAKGGTYDDAAEFLGIAPVQTHLLTGRETRRSAWTRCNPLDVDNALRALASELQARRQPAIDYQRRRQALHEWVLNIDSWEALFKGLPSVRTQTRTRTDDR</sequence>
<proteinExistence type="predicted"/>
<dbReference type="Proteomes" id="UP000588098">
    <property type="component" value="Unassembled WGS sequence"/>
</dbReference>
<dbReference type="EMBL" id="JACHJL010000045">
    <property type="protein sequence ID" value="MBB5940400.1"/>
    <property type="molecule type" value="Genomic_DNA"/>
</dbReference>
<evidence type="ECO:0000313" key="1">
    <source>
        <dbReference type="EMBL" id="MBB5940400.1"/>
    </source>
</evidence>
<dbReference type="AlphaFoldDB" id="A0A7W9QHJ4"/>
<protein>
    <submittedName>
        <fullName evidence="1">Uncharacterized protein</fullName>
    </submittedName>
</protein>
<keyword evidence="2" id="KW-1185">Reference proteome</keyword>